<dbReference type="InterPro" id="IPR013024">
    <property type="entry name" value="GGCT-like"/>
</dbReference>
<dbReference type="InParanoid" id="C4JQY8"/>
<feature type="region of interest" description="Disordered" evidence="4">
    <location>
        <begin position="1"/>
        <end position="21"/>
    </location>
</feature>
<keyword evidence="7" id="KW-1185">Reference proteome</keyword>
<accession>C4JQY8</accession>
<dbReference type="GO" id="GO:0016740">
    <property type="term" value="F:transferase activity"/>
    <property type="evidence" value="ECO:0007669"/>
    <property type="project" value="UniProtKB-KW"/>
</dbReference>
<dbReference type="SUPFAM" id="SSF110857">
    <property type="entry name" value="Gamma-glutamyl cyclotransferase-like"/>
    <property type="match status" value="1"/>
</dbReference>
<evidence type="ECO:0000256" key="3">
    <source>
        <dbReference type="ARBA" id="ARBA00030602"/>
    </source>
</evidence>
<evidence type="ECO:0000259" key="5">
    <source>
        <dbReference type="Pfam" id="PF06094"/>
    </source>
</evidence>
<dbReference type="CDD" id="cd06661">
    <property type="entry name" value="GGCT_like"/>
    <property type="match status" value="1"/>
</dbReference>
<evidence type="ECO:0000256" key="2">
    <source>
        <dbReference type="ARBA" id="ARBA00022679"/>
    </source>
</evidence>
<dbReference type="Gene3D" id="3.10.490.10">
    <property type="entry name" value="Gamma-glutamyl cyclotransferase-like"/>
    <property type="match status" value="1"/>
</dbReference>
<dbReference type="HOGENOM" id="CLU_092543_1_0_1"/>
<comment type="similarity">
    <text evidence="1">Belongs to the gamma-glutamylcyclotransferase family.</text>
</comment>
<evidence type="ECO:0000313" key="6">
    <source>
        <dbReference type="EMBL" id="EEP78624.1"/>
    </source>
</evidence>
<dbReference type="AlphaFoldDB" id="C4JQY8"/>
<name>C4JQY8_UNCRE</name>
<dbReference type="PANTHER" id="PTHR31544">
    <property type="entry name" value="AIG2-LIKE PROTEIN D"/>
    <property type="match status" value="1"/>
</dbReference>
<dbReference type="InterPro" id="IPR009288">
    <property type="entry name" value="AIG2-like_dom"/>
</dbReference>
<reference evidence="7" key="1">
    <citation type="journal article" date="2009" name="Genome Res.">
        <title>Comparative genomic analyses of the human fungal pathogens Coccidioides and their relatives.</title>
        <authorList>
            <person name="Sharpton T.J."/>
            <person name="Stajich J.E."/>
            <person name="Rounsley S.D."/>
            <person name="Gardner M.J."/>
            <person name="Wortman J.R."/>
            <person name="Jordar V.S."/>
            <person name="Maiti R."/>
            <person name="Kodira C.D."/>
            <person name="Neafsey D.E."/>
            <person name="Zeng Q."/>
            <person name="Hung C.-Y."/>
            <person name="McMahan C."/>
            <person name="Muszewska A."/>
            <person name="Grynberg M."/>
            <person name="Mandel M.A."/>
            <person name="Kellner E.M."/>
            <person name="Barker B.M."/>
            <person name="Galgiani J.N."/>
            <person name="Orbach M.J."/>
            <person name="Kirkland T.N."/>
            <person name="Cole G.T."/>
            <person name="Henn M.R."/>
            <person name="Birren B.W."/>
            <person name="Taylor J.W."/>
        </authorList>
    </citation>
    <scope>NUCLEOTIDE SEQUENCE [LARGE SCALE GENOMIC DNA]</scope>
    <source>
        <strain evidence="7">UAMH 1704</strain>
    </source>
</reference>
<dbReference type="OrthoDB" id="3262926at2759"/>
<evidence type="ECO:0000313" key="7">
    <source>
        <dbReference type="Proteomes" id="UP000002058"/>
    </source>
</evidence>
<dbReference type="InterPro" id="IPR045038">
    <property type="entry name" value="AIG2-like"/>
</dbReference>
<dbReference type="Pfam" id="PF06094">
    <property type="entry name" value="GGACT"/>
    <property type="match status" value="1"/>
</dbReference>
<dbReference type="EMBL" id="CH476616">
    <property type="protein sequence ID" value="EEP78624.1"/>
    <property type="molecule type" value="Genomic_DNA"/>
</dbReference>
<evidence type="ECO:0000256" key="1">
    <source>
        <dbReference type="ARBA" id="ARBA00008861"/>
    </source>
</evidence>
<dbReference type="KEGG" id="ure:UREG_03470"/>
<protein>
    <recommendedName>
        <fullName evidence="3">Putative gamma-glutamylcyclotransferase</fullName>
    </recommendedName>
</protein>
<gene>
    <name evidence="6" type="ORF">UREG_03470</name>
</gene>
<dbReference type="GeneID" id="8442044"/>
<dbReference type="InterPro" id="IPR036568">
    <property type="entry name" value="GGCT-like_sf"/>
</dbReference>
<dbReference type="Proteomes" id="UP000002058">
    <property type="component" value="Unassembled WGS sequence"/>
</dbReference>
<proteinExistence type="inferred from homology"/>
<sequence>MENSTQIQKDTQRGPERQTAPSSAKFPALLFVYGSLMDTDVIQAVLRIPKPPPLRSAVLSDYKMKMWRIYPTLIPHEGTQVTGKVFMVDDIDQFQRLQKYETRAYSWTECEVELEDGTVARDCRVFIWAGDPDSADLRDGSFDLEVYQKEYKPALFGRV</sequence>
<organism evidence="6 7">
    <name type="scientific">Uncinocarpus reesii (strain UAMH 1704)</name>
    <dbReference type="NCBI Taxonomy" id="336963"/>
    <lineage>
        <taxon>Eukaryota</taxon>
        <taxon>Fungi</taxon>
        <taxon>Dikarya</taxon>
        <taxon>Ascomycota</taxon>
        <taxon>Pezizomycotina</taxon>
        <taxon>Eurotiomycetes</taxon>
        <taxon>Eurotiomycetidae</taxon>
        <taxon>Onygenales</taxon>
        <taxon>Onygenaceae</taxon>
        <taxon>Uncinocarpus</taxon>
    </lineage>
</organism>
<keyword evidence="2" id="KW-0808">Transferase</keyword>
<dbReference type="RefSeq" id="XP_002543953.1">
    <property type="nucleotide sequence ID" value="XM_002543907.1"/>
</dbReference>
<dbReference type="PANTHER" id="PTHR31544:SF4">
    <property type="entry name" value="GAMMA-GLUTAMYLCYCLOTRANSFERASE-RELATED"/>
    <property type="match status" value="1"/>
</dbReference>
<evidence type="ECO:0000256" key="4">
    <source>
        <dbReference type="SAM" id="MobiDB-lite"/>
    </source>
</evidence>
<dbReference type="eggNOG" id="ENOG502S2U6">
    <property type="taxonomic scope" value="Eukaryota"/>
</dbReference>
<dbReference type="OMA" id="AYTWHRC"/>
<feature type="domain" description="Gamma-glutamylcyclotransferase AIG2-like" evidence="5">
    <location>
        <begin position="30"/>
        <end position="134"/>
    </location>
</feature>
<dbReference type="VEuPathDB" id="FungiDB:UREG_03470"/>